<feature type="compositionally biased region" description="Polar residues" evidence="1">
    <location>
        <begin position="62"/>
        <end position="80"/>
    </location>
</feature>
<keyword evidence="3" id="KW-1185">Reference proteome</keyword>
<protein>
    <submittedName>
        <fullName evidence="2">Uncharacterized protein</fullName>
    </submittedName>
</protein>
<name>A0A7J7KAQ1_BUGNE</name>
<accession>A0A7J7KAQ1</accession>
<dbReference type="Proteomes" id="UP000593567">
    <property type="component" value="Unassembled WGS sequence"/>
</dbReference>
<organism evidence="2 3">
    <name type="scientific">Bugula neritina</name>
    <name type="common">Brown bryozoan</name>
    <name type="synonym">Sertularia neritina</name>
    <dbReference type="NCBI Taxonomy" id="10212"/>
    <lineage>
        <taxon>Eukaryota</taxon>
        <taxon>Metazoa</taxon>
        <taxon>Spiralia</taxon>
        <taxon>Lophotrochozoa</taxon>
        <taxon>Bryozoa</taxon>
        <taxon>Gymnolaemata</taxon>
        <taxon>Cheilostomatida</taxon>
        <taxon>Flustrina</taxon>
        <taxon>Buguloidea</taxon>
        <taxon>Bugulidae</taxon>
        <taxon>Bugula</taxon>
    </lineage>
</organism>
<proteinExistence type="predicted"/>
<comment type="caution">
    <text evidence="2">The sequence shown here is derived from an EMBL/GenBank/DDBJ whole genome shotgun (WGS) entry which is preliminary data.</text>
</comment>
<gene>
    <name evidence="2" type="ORF">EB796_005968</name>
</gene>
<reference evidence="2" key="1">
    <citation type="submission" date="2020-06" db="EMBL/GenBank/DDBJ databases">
        <title>Draft genome of Bugula neritina, a colonial animal packing powerful symbionts and potential medicines.</title>
        <authorList>
            <person name="Rayko M."/>
        </authorList>
    </citation>
    <scope>NUCLEOTIDE SEQUENCE [LARGE SCALE GENOMIC DNA]</scope>
    <source>
        <strain evidence="2">Kwan_BN1</strain>
    </source>
</reference>
<evidence type="ECO:0000313" key="3">
    <source>
        <dbReference type="Proteomes" id="UP000593567"/>
    </source>
</evidence>
<dbReference type="EMBL" id="VXIV02000839">
    <property type="protein sequence ID" value="KAF6035732.1"/>
    <property type="molecule type" value="Genomic_DNA"/>
</dbReference>
<evidence type="ECO:0000256" key="1">
    <source>
        <dbReference type="SAM" id="MobiDB-lite"/>
    </source>
</evidence>
<dbReference type="AlphaFoldDB" id="A0A7J7KAQ1"/>
<evidence type="ECO:0000313" key="2">
    <source>
        <dbReference type="EMBL" id="KAF6035732.1"/>
    </source>
</evidence>
<feature type="region of interest" description="Disordered" evidence="1">
    <location>
        <begin position="50"/>
        <end position="80"/>
    </location>
</feature>
<sequence length="80" mass="9064">MVTENIIRTGVSPLAYPMFTFIWRKQETPTSCARTSNFSRRQVYEASMYRVATDSPDPSPTGKINSHSKQSSCTSWATLR</sequence>